<comment type="caution">
    <text evidence="2">The sequence shown here is derived from an EMBL/GenBank/DDBJ whole genome shotgun (WGS) entry which is preliminary data.</text>
</comment>
<organism evidence="2 3">
    <name type="scientific">Austropuccinia psidii MF-1</name>
    <dbReference type="NCBI Taxonomy" id="1389203"/>
    <lineage>
        <taxon>Eukaryota</taxon>
        <taxon>Fungi</taxon>
        <taxon>Dikarya</taxon>
        <taxon>Basidiomycota</taxon>
        <taxon>Pucciniomycotina</taxon>
        <taxon>Pucciniomycetes</taxon>
        <taxon>Pucciniales</taxon>
        <taxon>Sphaerophragmiaceae</taxon>
        <taxon>Austropuccinia</taxon>
    </lineage>
</organism>
<name>A0A9Q3JTV3_9BASI</name>
<feature type="compositionally biased region" description="Polar residues" evidence="1">
    <location>
        <begin position="114"/>
        <end position="134"/>
    </location>
</feature>
<dbReference type="Proteomes" id="UP000765509">
    <property type="component" value="Unassembled WGS sequence"/>
</dbReference>
<sequence length="191" mass="21128">MASTRSGTRYNCSRSSQKCNGHDYGRSQSVTEEQGGHLKSQLGGLQQCIEAQGVPDPGSSVEKLHQFLPDCEKIPGPSQHFQVAQWMASIDGKEEHDSLNSIMEEKPPPPPKQVSKTAPVSSSSNSNMKKQPQAWNKVKGKAPATNPYSQGYRIPYKMYFIELYEAITNIKSHIYDKNSSIGKNLKNITSV</sequence>
<feature type="region of interest" description="Disordered" evidence="1">
    <location>
        <begin position="1"/>
        <end position="40"/>
    </location>
</feature>
<feature type="compositionally biased region" description="Polar residues" evidence="1">
    <location>
        <begin position="1"/>
        <end position="19"/>
    </location>
</feature>
<reference evidence="2" key="1">
    <citation type="submission" date="2021-03" db="EMBL/GenBank/DDBJ databases">
        <title>Draft genome sequence of rust myrtle Austropuccinia psidii MF-1, a brazilian biotype.</title>
        <authorList>
            <person name="Quecine M.C."/>
            <person name="Pachon D.M.R."/>
            <person name="Bonatelli M.L."/>
            <person name="Correr F.H."/>
            <person name="Franceschini L.M."/>
            <person name="Leite T.F."/>
            <person name="Margarido G.R.A."/>
            <person name="Almeida C.A."/>
            <person name="Ferrarezi J.A."/>
            <person name="Labate C.A."/>
        </authorList>
    </citation>
    <scope>NUCLEOTIDE SEQUENCE</scope>
    <source>
        <strain evidence="2">MF-1</strain>
    </source>
</reference>
<protein>
    <submittedName>
        <fullName evidence="2">Uncharacterized protein</fullName>
    </submittedName>
</protein>
<dbReference type="AlphaFoldDB" id="A0A9Q3JTV3"/>
<feature type="compositionally biased region" description="Basic and acidic residues" evidence="1">
    <location>
        <begin position="91"/>
        <end position="107"/>
    </location>
</feature>
<feature type="region of interest" description="Disordered" evidence="1">
    <location>
        <begin position="88"/>
        <end position="143"/>
    </location>
</feature>
<dbReference type="EMBL" id="AVOT02082844">
    <property type="protein sequence ID" value="MBW0568542.1"/>
    <property type="molecule type" value="Genomic_DNA"/>
</dbReference>
<evidence type="ECO:0000313" key="3">
    <source>
        <dbReference type="Proteomes" id="UP000765509"/>
    </source>
</evidence>
<gene>
    <name evidence="2" type="ORF">O181_108257</name>
</gene>
<keyword evidence="3" id="KW-1185">Reference proteome</keyword>
<evidence type="ECO:0000256" key="1">
    <source>
        <dbReference type="SAM" id="MobiDB-lite"/>
    </source>
</evidence>
<proteinExistence type="predicted"/>
<evidence type="ECO:0000313" key="2">
    <source>
        <dbReference type="EMBL" id="MBW0568542.1"/>
    </source>
</evidence>
<accession>A0A9Q3JTV3</accession>